<protein>
    <submittedName>
        <fullName evidence="3">Oxidoreductase aldo/keto reductase family</fullName>
    </submittedName>
</protein>
<dbReference type="InterPro" id="IPR023210">
    <property type="entry name" value="NADP_OxRdtase_dom"/>
</dbReference>
<dbReference type="AlphaFoldDB" id="A0A126R2C2"/>
<proteinExistence type="predicted"/>
<accession>A0A126R2C2</accession>
<reference evidence="5" key="2">
    <citation type="submission" date="2016-02" db="EMBL/GenBank/DDBJ databases">
        <title>The draft genome sequence of the rumen methanogen Methanobrevibacter olleyae YLM1.</title>
        <authorList>
            <consortium name="New Zealand Agricultural Greenhouse Gas Research Centre/Pastoral Greenhouse Gas Research Consortium"/>
            <person name="Kelly W.J."/>
            <person name="Li D."/>
            <person name="Lambie S.C."/>
            <person name="Attwood G.T."/>
            <person name="Altermann E."/>
            <person name="Leahy S.C."/>
        </authorList>
    </citation>
    <scope>NUCLEOTIDE SEQUENCE [LARGE SCALE GENOMIC DNA]</scope>
    <source>
        <strain evidence="5">YLM1</strain>
    </source>
</reference>
<dbReference type="PATRIC" id="fig|294671.3.peg.1648"/>
<dbReference type="Gene3D" id="3.20.20.100">
    <property type="entry name" value="NADP-dependent oxidoreductase domain"/>
    <property type="match status" value="1"/>
</dbReference>
<dbReference type="CDD" id="cd19096">
    <property type="entry name" value="AKR_Fe-S_oxidoreductase"/>
    <property type="match status" value="1"/>
</dbReference>
<organism evidence="3 5">
    <name type="scientific">Methanobrevibacter olleyae</name>
    <dbReference type="NCBI Taxonomy" id="294671"/>
    <lineage>
        <taxon>Archaea</taxon>
        <taxon>Methanobacteriati</taxon>
        <taxon>Methanobacteriota</taxon>
        <taxon>Methanomada group</taxon>
        <taxon>Methanobacteria</taxon>
        <taxon>Methanobacteriales</taxon>
        <taxon>Methanobacteriaceae</taxon>
        <taxon>Methanobrevibacter</taxon>
    </lineage>
</organism>
<reference evidence="4" key="4">
    <citation type="submission" date="2016-10" db="EMBL/GenBank/DDBJ databases">
        <authorList>
            <person name="de Groot N.N."/>
        </authorList>
    </citation>
    <scope>NUCLEOTIDE SEQUENCE [LARGE SCALE GENOMIC DNA]</scope>
    <source>
        <strain evidence="4">DSM 16632</strain>
    </source>
</reference>
<dbReference type="GeneID" id="28489902"/>
<reference evidence="6" key="3">
    <citation type="submission" date="2016-10" db="EMBL/GenBank/DDBJ databases">
        <authorList>
            <person name="Varghese N."/>
        </authorList>
    </citation>
    <scope>NUCLEOTIDE SEQUENCE [LARGE SCALE GENOMIC DNA]</scope>
    <source>
        <strain evidence="6">DSM 16632</strain>
    </source>
</reference>
<dbReference type="KEGG" id="mol:YLM1_1584"/>
<dbReference type="PANTHER" id="PTHR43312">
    <property type="entry name" value="D-THREO-ALDOSE 1-DEHYDROGENASE"/>
    <property type="match status" value="1"/>
</dbReference>
<dbReference type="InterPro" id="IPR036812">
    <property type="entry name" value="NAD(P)_OxRdtase_dom_sf"/>
</dbReference>
<evidence type="ECO:0000313" key="5">
    <source>
        <dbReference type="Proteomes" id="UP000066376"/>
    </source>
</evidence>
<dbReference type="InterPro" id="IPR017900">
    <property type="entry name" value="4Fe4S_Fe_S_CS"/>
</dbReference>
<dbReference type="RefSeq" id="WP_067148241.1">
    <property type="nucleotide sequence ID" value="NZ_CP014265.1"/>
</dbReference>
<dbReference type="InterPro" id="IPR017896">
    <property type="entry name" value="4Fe4S_Fe-S-bd"/>
</dbReference>
<dbReference type="GO" id="GO:0016491">
    <property type="term" value="F:oxidoreductase activity"/>
    <property type="evidence" value="ECO:0007669"/>
    <property type="project" value="UniProtKB-ARBA"/>
</dbReference>
<reference evidence="3 5" key="1">
    <citation type="journal article" date="2016" name="Genome Announc.">
        <title>Draft Genome Sequence of the Rumen Methanogen Methanobrevibacter olleyae YLM1.</title>
        <authorList>
            <person name="Kelly W.J."/>
            <person name="Li D."/>
            <person name="Lambie S.C."/>
            <person name="Cox F."/>
            <person name="Attwood G.T."/>
            <person name="Altermann E."/>
            <person name="Leahy S.C."/>
        </authorList>
    </citation>
    <scope>NUCLEOTIDE SEQUENCE [LARGE SCALE GENOMIC DNA]</scope>
    <source>
        <strain evidence="3 5">YLM1</strain>
    </source>
</reference>
<dbReference type="EMBL" id="CP014265">
    <property type="protein sequence ID" value="AMK16139.1"/>
    <property type="molecule type" value="Genomic_DNA"/>
</dbReference>
<keyword evidence="5" id="KW-1185">Reference proteome</keyword>
<dbReference type="OrthoDB" id="7236at2157"/>
<evidence type="ECO:0000259" key="2">
    <source>
        <dbReference type="Pfam" id="PF13187"/>
    </source>
</evidence>
<dbReference type="PROSITE" id="PS00198">
    <property type="entry name" value="4FE4S_FER_1"/>
    <property type="match status" value="1"/>
</dbReference>
<dbReference type="STRING" id="294671.YLM1_1584"/>
<feature type="domain" description="4Fe-4S ferredoxin-type" evidence="2">
    <location>
        <begin position="290"/>
        <end position="354"/>
    </location>
</feature>
<evidence type="ECO:0000313" key="6">
    <source>
        <dbReference type="Proteomes" id="UP000183442"/>
    </source>
</evidence>
<dbReference type="Pfam" id="PF00248">
    <property type="entry name" value="Aldo_ket_red"/>
    <property type="match status" value="1"/>
</dbReference>
<dbReference type="Pfam" id="PF13187">
    <property type="entry name" value="Fer4_9"/>
    <property type="match status" value="1"/>
</dbReference>
<dbReference type="SUPFAM" id="SSF46548">
    <property type="entry name" value="alpha-helical ferredoxin"/>
    <property type="match status" value="1"/>
</dbReference>
<evidence type="ECO:0000313" key="3">
    <source>
        <dbReference type="EMBL" id="AMK16139.1"/>
    </source>
</evidence>
<dbReference type="InterPro" id="IPR053135">
    <property type="entry name" value="AKR2_Oxidoreductase"/>
</dbReference>
<gene>
    <name evidence="4" type="ORF">SAMN02910297_00568</name>
    <name evidence="3" type="ORF">YLM1_1584</name>
</gene>
<name>A0A126R2C2_METOL</name>
<evidence type="ECO:0000259" key="1">
    <source>
        <dbReference type="Pfam" id="PF00248"/>
    </source>
</evidence>
<dbReference type="Proteomes" id="UP000066376">
    <property type="component" value="Chromosome"/>
</dbReference>
<evidence type="ECO:0000313" key="4">
    <source>
        <dbReference type="EMBL" id="SFL32158.1"/>
    </source>
</evidence>
<feature type="domain" description="NADP-dependent oxidoreductase" evidence="1">
    <location>
        <begin position="8"/>
        <end position="271"/>
    </location>
</feature>
<dbReference type="SUPFAM" id="SSF51430">
    <property type="entry name" value="NAD(P)-linked oxidoreductase"/>
    <property type="match status" value="1"/>
</dbReference>
<dbReference type="Proteomes" id="UP000183442">
    <property type="component" value="Unassembled WGS sequence"/>
</dbReference>
<sequence length="373" mass="42746">MSDNVIFGFGAMRLDLEDENNPSSINFDDFTEMIDYYMNQGFNYFDTSYAYHEGASEEGLKLGLVERYPRESFKIADKIPTWLLKSEEDNEKYVNIMLERLGIDYFDLLLIHNINEAFFKIAENCKSFDYIKKAKEEGVACKIGISYHDKSKLLKEILEKYGDIIDVVQLQLNYLDWESNLTESRKNYEICEKYGIDVVVMEPIKGGTLFNLPDNIKEKFKNNNMSLVEAALRFAGSPKNVKVVLSGMGNIEQMKENCEVFKPFKPLNEEESRFVLEISNEIKELIAIDCSYCGYCLKECPIGIPIPDYFELYNSEKMFSLPSLHAIYGTTSATNPPASECSECESCMEICTQKLNIPDLLKDVVDCFENSGK</sequence>
<dbReference type="EMBL" id="FOTL01000006">
    <property type="protein sequence ID" value="SFL32158.1"/>
    <property type="molecule type" value="Genomic_DNA"/>
</dbReference>
<dbReference type="PANTHER" id="PTHR43312:SF2">
    <property type="entry name" value="OXIDOREDUCTASE"/>
    <property type="match status" value="1"/>
</dbReference>